<accession>A0A238FRM1</accession>
<organism evidence="1 2">
    <name type="scientific">Microbotryum intermedium</name>
    <dbReference type="NCBI Taxonomy" id="269621"/>
    <lineage>
        <taxon>Eukaryota</taxon>
        <taxon>Fungi</taxon>
        <taxon>Dikarya</taxon>
        <taxon>Basidiomycota</taxon>
        <taxon>Pucciniomycotina</taxon>
        <taxon>Microbotryomycetes</taxon>
        <taxon>Microbotryales</taxon>
        <taxon>Microbotryaceae</taxon>
        <taxon>Microbotryum</taxon>
    </lineage>
</organism>
<evidence type="ECO:0000313" key="1">
    <source>
        <dbReference type="EMBL" id="SCV74613.1"/>
    </source>
</evidence>
<evidence type="ECO:0000313" key="2">
    <source>
        <dbReference type="Proteomes" id="UP000198372"/>
    </source>
</evidence>
<proteinExistence type="predicted"/>
<gene>
    <name evidence="1" type="ORF">BQ2448_7642</name>
</gene>
<name>A0A238FRM1_9BASI</name>
<dbReference type="Proteomes" id="UP000198372">
    <property type="component" value="Unassembled WGS sequence"/>
</dbReference>
<dbReference type="EMBL" id="FMSP01000023">
    <property type="protein sequence ID" value="SCV74613.1"/>
    <property type="molecule type" value="Genomic_DNA"/>
</dbReference>
<keyword evidence="2" id="KW-1185">Reference proteome</keyword>
<dbReference type="AlphaFoldDB" id="A0A238FRM1"/>
<sequence>MYALSKDLLELTIVSGSRIHVKYEDVDVPLVLPNLQKLSLCSNEFQGVYDLSTHIQTPRLDHLHVLAYGYDRRHDLGPLADALLSTNGPRLRTLDCFVWVDERLGYHFLDALVKHLPLCTSLEVVRFEINDSEWLTDCLDLVGSNCAIPCRTLKISRRVDSEAPVTELWDVLKTALGSHSRCSLEEVRVQIIVECVRLASEIPELAPLAQAAKRSRQAVISRTCERATFEELGLHRSIRDTIYAGVEAFGFVSFDKETEGEPGSGVEVLITVNFV</sequence>
<protein>
    <submittedName>
        <fullName evidence="1">BQ2448_7642 protein</fullName>
    </submittedName>
</protein>
<reference evidence="2" key="1">
    <citation type="submission" date="2016-09" db="EMBL/GenBank/DDBJ databases">
        <authorList>
            <person name="Jeantristanb JTB J.-T."/>
            <person name="Ricardo R."/>
        </authorList>
    </citation>
    <scope>NUCLEOTIDE SEQUENCE [LARGE SCALE GENOMIC DNA]</scope>
</reference>